<name>A0A250X8L3_9CHLO</name>
<accession>A0A250X8L3</accession>
<dbReference type="Proteomes" id="UP000232323">
    <property type="component" value="Unassembled WGS sequence"/>
</dbReference>
<keyword evidence="4 5" id="KW-0472">Membrane</keyword>
<evidence type="ECO:0000256" key="3">
    <source>
        <dbReference type="ARBA" id="ARBA00022989"/>
    </source>
</evidence>
<keyword evidence="7" id="KW-1185">Reference proteome</keyword>
<dbReference type="GO" id="GO:0016020">
    <property type="term" value="C:membrane"/>
    <property type="evidence" value="ECO:0007669"/>
    <property type="project" value="UniProtKB-SubCell"/>
</dbReference>
<sequence>MLDSNQQYLCEVQYSAVFLRPGHGDATPLASAAALYAITALGGQYTGFRPVNPSRSLASSLVFDCYWKSAWVYLAAQATASVLASVWAMVWHGRGAYFFNRCSADSSISGRRCYGDAHYQQVGYDQSVLPLLASGSSEEAEGMGAREGAAEAAPASATAEISSTIQF</sequence>
<dbReference type="EMBL" id="BEGY01000040">
    <property type="protein sequence ID" value="GAX79259.1"/>
    <property type="molecule type" value="Genomic_DNA"/>
</dbReference>
<protein>
    <submittedName>
        <fullName evidence="6">Uncharacterized protein</fullName>
    </submittedName>
</protein>
<evidence type="ECO:0000256" key="4">
    <source>
        <dbReference type="ARBA" id="ARBA00023136"/>
    </source>
</evidence>
<keyword evidence="3 5" id="KW-1133">Transmembrane helix</keyword>
<dbReference type="SUPFAM" id="SSF81338">
    <property type="entry name" value="Aquaporin-like"/>
    <property type="match status" value="1"/>
</dbReference>
<organism evidence="6 7">
    <name type="scientific">Chlamydomonas eustigma</name>
    <dbReference type="NCBI Taxonomy" id="1157962"/>
    <lineage>
        <taxon>Eukaryota</taxon>
        <taxon>Viridiplantae</taxon>
        <taxon>Chlorophyta</taxon>
        <taxon>core chlorophytes</taxon>
        <taxon>Chlorophyceae</taxon>
        <taxon>CS clade</taxon>
        <taxon>Chlamydomonadales</taxon>
        <taxon>Chlamydomonadaceae</taxon>
        <taxon>Chlamydomonas</taxon>
    </lineage>
</organism>
<feature type="transmembrane region" description="Helical" evidence="5">
    <location>
        <begin position="70"/>
        <end position="91"/>
    </location>
</feature>
<gene>
    <name evidence="6" type="ORF">CEUSTIGMA_g6699.t1</name>
</gene>
<comment type="caution">
    <text evidence="6">The sequence shown here is derived from an EMBL/GenBank/DDBJ whole genome shotgun (WGS) entry which is preliminary data.</text>
</comment>
<dbReference type="AlphaFoldDB" id="A0A250X8L3"/>
<proteinExistence type="predicted"/>
<comment type="subcellular location">
    <subcellularLocation>
        <location evidence="1">Membrane</location>
        <topology evidence="1">Multi-pass membrane protein</topology>
    </subcellularLocation>
</comment>
<dbReference type="Gene3D" id="1.20.1080.10">
    <property type="entry name" value="Glycerol uptake facilitator protein"/>
    <property type="match status" value="1"/>
</dbReference>
<reference evidence="6 7" key="1">
    <citation type="submission" date="2017-08" db="EMBL/GenBank/DDBJ databases">
        <title>Acidophilic green algal genome provides insights into adaptation to an acidic environment.</title>
        <authorList>
            <person name="Hirooka S."/>
            <person name="Hirose Y."/>
            <person name="Kanesaki Y."/>
            <person name="Higuchi S."/>
            <person name="Fujiwara T."/>
            <person name="Onuma R."/>
            <person name="Era A."/>
            <person name="Ohbayashi R."/>
            <person name="Uzuka A."/>
            <person name="Nozaki H."/>
            <person name="Yoshikawa H."/>
            <person name="Miyagishima S.Y."/>
        </authorList>
    </citation>
    <scope>NUCLEOTIDE SEQUENCE [LARGE SCALE GENOMIC DNA]</scope>
    <source>
        <strain evidence="6 7">NIES-2499</strain>
    </source>
</reference>
<evidence type="ECO:0000313" key="6">
    <source>
        <dbReference type="EMBL" id="GAX79259.1"/>
    </source>
</evidence>
<evidence type="ECO:0000256" key="5">
    <source>
        <dbReference type="SAM" id="Phobius"/>
    </source>
</evidence>
<evidence type="ECO:0000256" key="2">
    <source>
        <dbReference type="ARBA" id="ARBA00022692"/>
    </source>
</evidence>
<evidence type="ECO:0000256" key="1">
    <source>
        <dbReference type="ARBA" id="ARBA00004141"/>
    </source>
</evidence>
<keyword evidence="2 5" id="KW-0812">Transmembrane</keyword>
<dbReference type="InterPro" id="IPR023271">
    <property type="entry name" value="Aquaporin-like"/>
</dbReference>
<evidence type="ECO:0000313" key="7">
    <source>
        <dbReference type="Proteomes" id="UP000232323"/>
    </source>
</evidence>